<evidence type="ECO:0000313" key="3">
    <source>
        <dbReference type="EMBL" id="CAD6189017.1"/>
    </source>
</evidence>
<evidence type="ECO:0000313" key="4">
    <source>
        <dbReference type="Proteomes" id="UP000835052"/>
    </source>
</evidence>
<sequence length="117" mass="13390">MLFLRLLLHCRPADAGRPCFALHWKAPPFRGPLGERCCAKQARNFRLVLASLGRFSRRCFALRHFFNGMSTLLVAAIILLPPLLFFCLSVCLTRRLGRTVDWSATTQINKLRLVYLT</sequence>
<gene>
    <name evidence="3" type="ORF">CAUJ_LOCUS4936</name>
</gene>
<keyword evidence="4" id="KW-1185">Reference proteome</keyword>
<proteinExistence type="predicted"/>
<keyword evidence="1" id="KW-0472">Membrane</keyword>
<keyword evidence="1" id="KW-1133">Transmembrane helix</keyword>
<name>A0A8S1H0T8_9PELO</name>
<reference evidence="3" key="1">
    <citation type="submission" date="2020-10" db="EMBL/GenBank/DDBJ databases">
        <authorList>
            <person name="Kikuchi T."/>
        </authorList>
    </citation>
    <scope>NUCLEOTIDE SEQUENCE</scope>
    <source>
        <strain evidence="3">NKZ352</strain>
    </source>
</reference>
<dbReference type="Proteomes" id="UP000835052">
    <property type="component" value="Unassembled WGS sequence"/>
</dbReference>
<protein>
    <submittedName>
        <fullName evidence="3">Uncharacterized protein</fullName>
    </submittedName>
</protein>
<keyword evidence="1" id="KW-0812">Transmembrane</keyword>
<dbReference type="AlphaFoldDB" id="A0A8S1H0T8"/>
<organism evidence="3 4">
    <name type="scientific">Caenorhabditis auriculariae</name>
    <dbReference type="NCBI Taxonomy" id="2777116"/>
    <lineage>
        <taxon>Eukaryota</taxon>
        <taxon>Metazoa</taxon>
        <taxon>Ecdysozoa</taxon>
        <taxon>Nematoda</taxon>
        <taxon>Chromadorea</taxon>
        <taxon>Rhabditida</taxon>
        <taxon>Rhabditina</taxon>
        <taxon>Rhabditomorpha</taxon>
        <taxon>Rhabditoidea</taxon>
        <taxon>Rhabditidae</taxon>
        <taxon>Peloderinae</taxon>
        <taxon>Caenorhabditis</taxon>
    </lineage>
</organism>
<feature type="chain" id="PRO_5035811003" evidence="2">
    <location>
        <begin position="16"/>
        <end position="117"/>
    </location>
</feature>
<evidence type="ECO:0000256" key="2">
    <source>
        <dbReference type="SAM" id="SignalP"/>
    </source>
</evidence>
<feature type="transmembrane region" description="Helical" evidence="1">
    <location>
        <begin position="72"/>
        <end position="92"/>
    </location>
</feature>
<feature type="signal peptide" evidence="2">
    <location>
        <begin position="1"/>
        <end position="15"/>
    </location>
</feature>
<accession>A0A8S1H0T8</accession>
<evidence type="ECO:0000256" key="1">
    <source>
        <dbReference type="SAM" id="Phobius"/>
    </source>
</evidence>
<keyword evidence="2" id="KW-0732">Signal</keyword>
<dbReference type="EMBL" id="CAJGYM010000009">
    <property type="protein sequence ID" value="CAD6189017.1"/>
    <property type="molecule type" value="Genomic_DNA"/>
</dbReference>
<comment type="caution">
    <text evidence="3">The sequence shown here is derived from an EMBL/GenBank/DDBJ whole genome shotgun (WGS) entry which is preliminary data.</text>
</comment>